<name>A0AAD8UVD5_GLOAC</name>
<proteinExistence type="predicted"/>
<gene>
    <name evidence="1" type="ORF">BDZ83DRAFT_610866</name>
</gene>
<reference evidence="1" key="1">
    <citation type="submission" date="2021-12" db="EMBL/GenBank/DDBJ databases">
        <title>Comparative genomics, transcriptomics and evolutionary studies reveal genomic signatures of adaptation to plant cell wall in hemibiotrophic fungi.</title>
        <authorList>
            <consortium name="DOE Joint Genome Institute"/>
            <person name="Baroncelli R."/>
            <person name="Diaz J.F."/>
            <person name="Benocci T."/>
            <person name="Peng M."/>
            <person name="Battaglia E."/>
            <person name="Haridas S."/>
            <person name="Andreopoulos W."/>
            <person name="Labutti K."/>
            <person name="Pangilinan J."/>
            <person name="Floch G.L."/>
            <person name="Makela M.R."/>
            <person name="Henrissat B."/>
            <person name="Grigoriev I.V."/>
            <person name="Crouch J.A."/>
            <person name="De Vries R.P."/>
            <person name="Sukno S.A."/>
            <person name="Thon M.R."/>
        </authorList>
    </citation>
    <scope>NUCLEOTIDE SEQUENCE</scope>
    <source>
        <strain evidence="1">CBS 112980</strain>
    </source>
</reference>
<accession>A0AAD8UVD5</accession>
<sequence length="87" mass="9445">MDPVTAVASAGNLLQFGQFVVGLFNDARKLHASATGSRSNNNHIQDVCGILINFDRQFQQPQSTPSTKTDRVTYKNGQKLAEFAASC</sequence>
<dbReference type="Proteomes" id="UP001244207">
    <property type="component" value="Unassembled WGS sequence"/>
</dbReference>
<comment type="caution">
    <text evidence="1">The sequence shown here is derived from an EMBL/GenBank/DDBJ whole genome shotgun (WGS) entry which is preliminary data.</text>
</comment>
<feature type="non-terminal residue" evidence="1">
    <location>
        <position position="87"/>
    </location>
</feature>
<evidence type="ECO:0000313" key="1">
    <source>
        <dbReference type="EMBL" id="KAK1727991.1"/>
    </source>
</evidence>
<keyword evidence="2" id="KW-1185">Reference proteome</keyword>
<organism evidence="1 2">
    <name type="scientific">Glomerella acutata</name>
    <name type="common">Colletotrichum acutatum</name>
    <dbReference type="NCBI Taxonomy" id="27357"/>
    <lineage>
        <taxon>Eukaryota</taxon>
        <taxon>Fungi</taxon>
        <taxon>Dikarya</taxon>
        <taxon>Ascomycota</taxon>
        <taxon>Pezizomycotina</taxon>
        <taxon>Sordariomycetes</taxon>
        <taxon>Hypocreomycetidae</taxon>
        <taxon>Glomerellales</taxon>
        <taxon>Glomerellaceae</taxon>
        <taxon>Colletotrichum</taxon>
        <taxon>Colletotrichum acutatum species complex</taxon>
    </lineage>
</organism>
<dbReference type="AlphaFoldDB" id="A0AAD8UVD5"/>
<dbReference type="RefSeq" id="XP_060368046.1">
    <property type="nucleotide sequence ID" value="XM_060507616.1"/>
</dbReference>
<dbReference type="EMBL" id="JAHMHS010000020">
    <property type="protein sequence ID" value="KAK1727991.1"/>
    <property type="molecule type" value="Genomic_DNA"/>
</dbReference>
<dbReference type="GeneID" id="85391515"/>
<protein>
    <submittedName>
        <fullName evidence="1">Uncharacterized protein</fullName>
    </submittedName>
</protein>
<evidence type="ECO:0000313" key="2">
    <source>
        <dbReference type="Proteomes" id="UP001244207"/>
    </source>
</evidence>